<gene>
    <name evidence="2" type="ORF">O181_079974</name>
</gene>
<dbReference type="SUPFAM" id="SSF56672">
    <property type="entry name" value="DNA/RNA polymerases"/>
    <property type="match status" value="1"/>
</dbReference>
<dbReference type="EMBL" id="AVOT02044908">
    <property type="protein sequence ID" value="MBW0540259.1"/>
    <property type="molecule type" value="Genomic_DNA"/>
</dbReference>
<dbReference type="InterPro" id="IPR013103">
    <property type="entry name" value="RVT_2"/>
</dbReference>
<feature type="domain" description="Reverse transcriptase Ty1/copia-type" evidence="1">
    <location>
        <begin position="61"/>
        <end position="276"/>
    </location>
</feature>
<dbReference type="OrthoDB" id="5080335at2759"/>
<organism evidence="2 3">
    <name type="scientific">Austropuccinia psidii MF-1</name>
    <dbReference type="NCBI Taxonomy" id="1389203"/>
    <lineage>
        <taxon>Eukaryota</taxon>
        <taxon>Fungi</taxon>
        <taxon>Dikarya</taxon>
        <taxon>Basidiomycota</taxon>
        <taxon>Pucciniomycotina</taxon>
        <taxon>Pucciniomycetes</taxon>
        <taxon>Pucciniales</taxon>
        <taxon>Sphaerophragmiaceae</taxon>
        <taxon>Austropuccinia</taxon>
    </lineage>
</organism>
<accession>A0A9Q3FJZ4</accession>
<dbReference type="InterPro" id="IPR043502">
    <property type="entry name" value="DNA/RNA_pol_sf"/>
</dbReference>
<reference evidence="2" key="1">
    <citation type="submission" date="2021-03" db="EMBL/GenBank/DDBJ databases">
        <title>Draft genome sequence of rust myrtle Austropuccinia psidii MF-1, a brazilian biotype.</title>
        <authorList>
            <person name="Quecine M.C."/>
            <person name="Pachon D.M.R."/>
            <person name="Bonatelli M.L."/>
            <person name="Correr F.H."/>
            <person name="Franceschini L.M."/>
            <person name="Leite T.F."/>
            <person name="Margarido G.R.A."/>
            <person name="Almeida C.A."/>
            <person name="Ferrarezi J.A."/>
            <person name="Labate C.A."/>
        </authorList>
    </citation>
    <scope>NUCLEOTIDE SEQUENCE</scope>
    <source>
        <strain evidence="2">MF-1</strain>
    </source>
</reference>
<comment type="caution">
    <text evidence="2">The sequence shown here is derived from an EMBL/GenBank/DDBJ whole genome shotgun (WGS) entry which is preliminary data.</text>
</comment>
<dbReference type="Proteomes" id="UP000765509">
    <property type="component" value="Unassembled WGS sequence"/>
</dbReference>
<dbReference type="AlphaFoldDB" id="A0A9Q3FJZ4"/>
<sequence>MLLGEVLTEKYFESENQAIDWIIMAKDVNIPTHLGKVLSGAYQENWRAACQEELDQMATRDVWEVLTKLPGMKTIGHHWVFDLKRNLDGTVEKIKARLISRGDRQRPGIDCAETYTLTASLMSLHLLMGTAVLKGWQVASFDVSGAYLYSPVEECILMEPPVNFLPALRGKVLHLKKALYGIRQAGGCWWKFLSGILERLGFVVTEVDQSLYIFQNGVSIIAIWIHVDDGVITLNTPSAISDFRNAFCTELNIKWLEKLTQIVGLECAIGKANMMRCSTTGPASGQNEVNCQNFGPDPFLVGHWFAGVPSPTTEHWELLDHVVGYLLKTRD</sequence>
<name>A0A9Q3FJZ4_9BASI</name>
<proteinExistence type="predicted"/>
<dbReference type="Pfam" id="PF07727">
    <property type="entry name" value="RVT_2"/>
    <property type="match status" value="1"/>
</dbReference>
<protein>
    <recommendedName>
        <fullName evidence="1">Reverse transcriptase Ty1/copia-type domain-containing protein</fullName>
    </recommendedName>
</protein>
<evidence type="ECO:0000313" key="3">
    <source>
        <dbReference type="Proteomes" id="UP000765509"/>
    </source>
</evidence>
<evidence type="ECO:0000313" key="2">
    <source>
        <dbReference type="EMBL" id="MBW0540259.1"/>
    </source>
</evidence>
<keyword evidence="3" id="KW-1185">Reference proteome</keyword>
<evidence type="ECO:0000259" key="1">
    <source>
        <dbReference type="Pfam" id="PF07727"/>
    </source>
</evidence>